<organism evidence="1 2">
    <name type="scientific">Canavalia gladiata</name>
    <name type="common">Sword bean</name>
    <name type="synonym">Dolichos gladiatus</name>
    <dbReference type="NCBI Taxonomy" id="3824"/>
    <lineage>
        <taxon>Eukaryota</taxon>
        <taxon>Viridiplantae</taxon>
        <taxon>Streptophyta</taxon>
        <taxon>Embryophyta</taxon>
        <taxon>Tracheophyta</taxon>
        <taxon>Spermatophyta</taxon>
        <taxon>Magnoliopsida</taxon>
        <taxon>eudicotyledons</taxon>
        <taxon>Gunneridae</taxon>
        <taxon>Pentapetalae</taxon>
        <taxon>rosids</taxon>
        <taxon>fabids</taxon>
        <taxon>Fabales</taxon>
        <taxon>Fabaceae</taxon>
        <taxon>Papilionoideae</taxon>
        <taxon>50 kb inversion clade</taxon>
        <taxon>NPAAA clade</taxon>
        <taxon>indigoferoid/millettioid clade</taxon>
        <taxon>Phaseoleae</taxon>
        <taxon>Canavalia</taxon>
    </lineage>
</organism>
<proteinExistence type="predicted"/>
<gene>
    <name evidence="1" type="ORF">VNO77_03436</name>
</gene>
<dbReference type="AlphaFoldDB" id="A0AAN9MUR0"/>
<keyword evidence="2" id="KW-1185">Reference proteome</keyword>
<dbReference type="Proteomes" id="UP001367508">
    <property type="component" value="Unassembled WGS sequence"/>
</dbReference>
<comment type="caution">
    <text evidence="1">The sequence shown here is derived from an EMBL/GenBank/DDBJ whole genome shotgun (WGS) entry which is preliminary data.</text>
</comment>
<reference evidence="1 2" key="1">
    <citation type="submission" date="2024-01" db="EMBL/GenBank/DDBJ databases">
        <title>The genomes of 5 underutilized Papilionoideae crops provide insights into root nodulation and disease resistanc.</title>
        <authorList>
            <person name="Jiang F."/>
        </authorList>
    </citation>
    <scope>NUCLEOTIDE SEQUENCE [LARGE SCALE GENOMIC DNA]</scope>
    <source>
        <strain evidence="1">LVBAO_FW01</strain>
        <tissue evidence="1">Leaves</tissue>
    </source>
</reference>
<accession>A0AAN9MUR0</accession>
<evidence type="ECO:0000313" key="1">
    <source>
        <dbReference type="EMBL" id="KAK7361380.1"/>
    </source>
</evidence>
<sequence length="195" mass="21722">MHLKGASFSGGREVQLGEDTFCSELSEEDNLGEIKAEGASFRIAKPVKYGFTLLLVLSVIRIDLKREYRVFVSARRPRHQELISFLIGFALFLFYSEFVKGSLRGVAVCVRMGVMLGACSGCAASRSPIRRFMKPYTDQDIRSWNSGSLGIYRAYRTVCTPSSVSYSAHALTGKVATTIIKTRVYNIEKEWAPNA</sequence>
<evidence type="ECO:0000313" key="2">
    <source>
        <dbReference type="Proteomes" id="UP001367508"/>
    </source>
</evidence>
<name>A0AAN9MUR0_CANGL</name>
<dbReference type="EMBL" id="JAYMYQ010000001">
    <property type="protein sequence ID" value="KAK7361380.1"/>
    <property type="molecule type" value="Genomic_DNA"/>
</dbReference>
<protein>
    <submittedName>
        <fullName evidence="1">Uncharacterized protein</fullName>
    </submittedName>
</protein>